<gene>
    <name evidence="2" type="ORF">SAMN05421839_1034</name>
</gene>
<feature type="transmembrane region" description="Helical" evidence="1">
    <location>
        <begin position="6"/>
        <end position="26"/>
    </location>
</feature>
<evidence type="ECO:0000256" key="1">
    <source>
        <dbReference type="SAM" id="Phobius"/>
    </source>
</evidence>
<keyword evidence="1" id="KW-1133">Transmembrane helix</keyword>
<sequence length="36" mass="4148">MTYVYVGLGIILVGSSIWGWTARYKWAEEQANKLKD</sequence>
<evidence type="ECO:0000313" key="3">
    <source>
        <dbReference type="Proteomes" id="UP000242243"/>
    </source>
</evidence>
<accession>A0A1I5LVD1</accession>
<dbReference type="AlphaFoldDB" id="A0A1I5LVD1"/>
<evidence type="ECO:0000313" key="2">
    <source>
        <dbReference type="EMBL" id="SFP01215.1"/>
    </source>
</evidence>
<keyword evidence="1" id="KW-0472">Membrane</keyword>
<organism evidence="2 3">
    <name type="scientific">Halolactibacillus halophilus</name>
    <dbReference type="NCBI Taxonomy" id="306540"/>
    <lineage>
        <taxon>Bacteria</taxon>
        <taxon>Bacillati</taxon>
        <taxon>Bacillota</taxon>
        <taxon>Bacilli</taxon>
        <taxon>Bacillales</taxon>
        <taxon>Bacillaceae</taxon>
        <taxon>Halolactibacillus</taxon>
    </lineage>
</organism>
<keyword evidence="1" id="KW-0812">Transmembrane</keyword>
<protein>
    <submittedName>
        <fullName evidence="2">Uncharacterized protein</fullName>
    </submittedName>
</protein>
<dbReference type="EMBL" id="FOXC01000003">
    <property type="protein sequence ID" value="SFP01215.1"/>
    <property type="molecule type" value="Genomic_DNA"/>
</dbReference>
<dbReference type="Proteomes" id="UP000242243">
    <property type="component" value="Unassembled WGS sequence"/>
</dbReference>
<proteinExistence type="predicted"/>
<name>A0A1I5LVD1_9BACI</name>
<reference evidence="2 3" key="1">
    <citation type="submission" date="2016-10" db="EMBL/GenBank/DDBJ databases">
        <authorList>
            <person name="de Groot N.N."/>
        </authorList>
    </citation>
    <scope>NUCLEOTIDE SEQUENCE [LARGE SCALE GENOMIC DNA]</scope>
    <source>
        <strain evidence="2 3">DSM 17073</strain>
    </source>
</reference>